<dbReference type="PANTHER" id="PTHR11733">
    <property type="entry name" value="ZINC METALLOPROTEASE FAMILY M13 NEPRILYSIN-RELATED"/>
    <property type="match status" value="1"/>
</dbReference>
<feature type="region of interest" description="Disordered" evidence="7">
    <location>
        <begin position="1"/>
        <end position="24"/>
    </location>
</feature>
<keyword evidence="8" id="KW-0812">Transmembrane</keyword>
<keyword evidence="8" id="KW-1133">Transmembrane helix</keyword>
<protein>
    <submittedName>
        <fullName evidence="11">Kell metallo-endopeptidase (Kell blood group)</fullName>
    </submittedName>
</protein>
<feature type="transmembrane region" description="Helical" evidence="8">
    <location>
        <begin position="78"/>
        <end position="98"/>
    </location>
</feature>
<keyword evidence="4" id="KW-0378">Hydrolase</keyword>
<keyword evidence="2" id="KW-0645">Protease</keyword>
<keyword evidence="5" id="KW-0862">Zinc</keyword>
<evidence type="ECO:0000313" key="12">
    <source>
        <dbReference type="Proteomes" id="UP000265200"/>
    </source>
</evidence>
<dbReference type="InterPro" id="IPR042089">
    <property type="entry name" value="Peptidase_M13_dom_2"/>
</dbReference>
<dbReference type="Gene3D" id="3.40.390.10">
    <property type="entry name" value="Collagenase (Catalytic Domain)"/>
    <property type="match status" value="1"/>
</dbReference>
<dbReference type="PROSITE" id="PS51885">
    <property type="entry name" value="NEPRILYSIN"/>
    <property type="match status" value="1"/>
</dbReference>
<evidence type="ECO:0000256" key="6">
    <source>
        <dbReference type="ARBA" id="ARBA00023049"/>
    </source>
</evidence>
<reference evidence="11" key="4">
    <citation type="submission" date="2025-09" db="UniProtKB">
        <authorList>
            <consortium name="Ensembl"/>
        </authorList>
    </citation>
    <scope>IDENTIFICATION</scope>
    <source>
        <strain evidence="11">HSOK</strain>
    </source>
</reference>
<dbReference type="GO" id="GO:0004222">
    <property type="term" value="F:metalloendopeptidase activity"/>
    <property type="evidence" value="ECO:0007669"/>
    <property type="project" value="InterPro"/>
</dbReference>
<keyword evidence="6" id="KW-0482">Metalloprotease</keyword>
<dbReference type="Pfam" id="PF05649">
    <property type="entry name" value="Peptidase_M13_N"/>
    <property type="match status" value="1"/>
</dbReference>
<evidence type="ECO:0000256" key="5">
    <source>
        <dbReference type="ARBA" id="ARBA00022833"/>
    </source>
</evidence>
<name>A0A3P9HST9_ORYLA</name>
<organism evidence="11 12">
    <name type="scientific">Oryzias latipes</name>
    <name type="common">Japanese rice fish</name>
    <name type="synonym">Japanese killifish</name>
    <dbReference type="NCBI Taxonomy" id="8090"/>
    <lineage>
        <taxon>Eukaryota</taxon>
        <taxon>Metazoa</taxon>
        <taxon>Chordata</taxon>
        <taxon>Craniata</taxon>
        <taxon>Vertebrata</taxon>
        <taxon>Euteleostomi</taxon>
        <taxon>Actinopterygii</taxon>
        <taxon>Neopterygii</taxon>
        <taxon>Teleostei</taxon>
        <taxon>Neoteleostei</taxon>
        <taxon>Acanthomorphata</taxon>
        <taxon>Ovalentaria</taxon>
        <taxon>Atherinomorphae</taxon>
        <taxon>Beloniformes</taxon>
        <taxon>Adrianichthyidae</taxon>
        <taxon>Oryziinae</taxon>
        <taxon>Oryzias</taxon>
    </lineage>
</organism>
<evidence type="ECO:0000256" key="7">
    <source>
        <dbReference type="SAM" id="MobiDB-lite"/>
    </source>
</evidence>
<dbReference type="InterPro" id="IPR000718">
    <property type="entry name" value="Peptidase_M13"/>
</dbReference>
<dbReference type="InterPro" id="IPR018497">
    <property type="entry name" value="Peptidase_M13_C"/>
</dbReference>
<dbReference type="Pfam" id="PF01431">
    <property type="entry name" value="Peptidase_M13"/>
    <property type="match status" value="1"/>
</dbReference>
<evidence type="ECO:0000256" key="1">
    <source>
        <dbReference type="ARBA" id="ARBA00001947"/>
    </source>
</evidence>
<evidence type="ECO:0000256" key="4">
    <source>
        <dbReference type="ARBA" id="ARBA00022801"/>
    </source>
</evidence>
<dbReference type="GO" id="GO:0006508">
    <property type="term" value="P:proteolysis"/>
    <property type="evidence" value="ECO:0007669"/>
    <property type="project" value="UniProtKB-KW"/>
</dbReference>
<feature type="domain" description="Peptidase M13 N-terminal" evidence="10">
    <location>
        <begin position="203"/>
        <end position="557"/>
    </location>
</feature>
<evidence type="ECO:0000259" key="10">
    <source>
        <dbReference type="Pfam" id="PF05649"/>
    </source>
</evidence>
<dbReference type="PANTHER" id="PTHR11733:SF128">
    <property type="entry name" value="KELL BLOOD GROUP GLYCOPROTEIN"/>
    <property type="match status" value="1"/>
</dbReference>
<keyword evidence="8" id="KW-0472">Membrane</keyword>
<dbReference type="Gene3D" id="1.10.1380.10">
    <property type="entry name" value="Neutral endopeptidase , domain2"/>
    <property type="match status" value="1"/>
</dbReference>
<dbReference type="Proteomes" id="UP000265200">
    <property type="component" value="Chromosome 16"/>
</dbReference>
<dbReference type="GO" id="GO:0046872">
    <property type="term" value="F:metal ion binding"/>
    <property type="evidence" value="ECO:0007669"/>
    <property type="project" value="UniProtKB-KW"/>
</dbReference>
<comment type="cofactor">
    <cofactor evidence="1">
        <name>Zn(2+)</name>
        <dbReference type="ChEBI" id="CHEBI:29105"/>
    </cofactor>
</comment>
<feature type="compositionally biased region" description="Polar residues" evidence="7">
    <location>
        <begin position="168"/>
        <end position="181"/>
    </location>
</feature>
<evidence type="ECO:0000256" key="3">
    <source>
        <dbReference type="ARBA" id="ARBA00022723"/>
    </source>
</evidence>
<reference key="1">
    <citation type="journal article" date="2007" name="Nature">
        <title>The medaka draft genome and insights into vertebrate genome evolution.</title>
        <authorList>
            <person name="Kasahara M."/>
            <person name="Naruse K."/>
            <person name="Sasaki S."/>
            <person name="Nakatani Y."/>
            <person name="Qu W."/>
            <person name="Ahsan B."/>
            <person name="Yamada T."/>
            <person name="Nagayasu Y."/>
            <person name="Doi K."/>
            <person name="Kasai Y."/>
            <person name="Jindo T."/>
            <person name="Kobayashi D."/>
            <person name="Shimada A."/>
            <person name="Toyoda A."/>
            <person name="Kuroki Y."/>
            <person name="Fujiyama A."/>
            <person name="Sasaki T."/>
            <person name="Shimizu A."/>
            <person name="Asakawa S."/>
            <person name="Shimizu N."/>
            <person name="Hashimoto S."/>
            <person name="Yang J."/>
            <person name="Lee Y."/>
            <person name="Matsushima K."/>
            <person name="Sugano S."/>
            <person name="Sakaizumi M."/>
            <person name="Narita T."/>
            <person name="Ohishi K."/>
            <person name="Haga S."/>
            <person name="Ohta F."/>
            <person name="Nomoto H."/>
            <person name="Nogata K."/>
            <person name="Morishita T."/>
            <person name="Endo T."/>
            <person name="Shin-I T."/>
            <person name="Takeda H."/>
            <person name="Morishita S."/>
            <person name="Kohara Y."/>
        </authorList>
    </citation>
    <scope>NUCLEOTIDE SEQUENCE [LARGE SCALE GENOMIC DNA]</scope>
    <source>
        <strain>Hd-rR</strain>
    </source>
</reference>
<proteinExistence type="predicted"/>
<dbReference type="InterPro" id="IPR024079">
    <property type="entry name" value="MetalloPept_cat_dom_sf"/>
</dbReference>
<dbReference type="AlphaFoldDB" id="A0A3P9HST9"/>
<reference evidence="11" key="3">
    <citation type="submission" date="2025-08" db="UniProtKB">
        <authorList>
            <consortium name="Ensembl"/>
        </authorList>
    </citation>
    <scope>IDENTIFICATION</scope>
    <source>
        <strain evidence="11">HSOK</strain>
    </source>
</reference>
<evidence type="ECO:0000259" key="9">
    <source>
        <dbReference type="Pfam" id="PF01431"/>
    </source>
</evidence>
<feature type="domain" description="Peptidase M13 C-terminal" evidence="9">
    <location>
        <begin position="622"/>
        <end position="755"/>
    </location>
</feature>
<dbReference type="Ensembl" id="ENSORLT00015017439.1">
    <property type="protein sequence ID" value="ENSORLP00015010770.1"/>
    <property type="gene ID" value="ENSORLG00015011601.1"/>
</dbReference>
<sequence length="799" mass="89732">MSETSIELMPQLPVLSSSQPDSEKVLQPPALLQLPLTTQDPQQLQQQSQLQSELQQQENSGANLEQLAESVCVKHRSLLLLLLGISFFTAVSGLIFYIHHIFHVEKQTPMPPVTPCLSQACQRAAARLSTSADPFTQTCDHFLSKCGSETILLTSGGRQRGQGIPGHPQNQMEKSVWTQTPKGEKKVRGLKEGRLQSRKTLLLQYLKGMLETNKNSHSSAVQKTMDFYQSCLNTSSIEAAGEKPFLALIQKLGGWPVSGIWNKTDFNSTLALLMRDYATFPFFNLYVGKDPNETTSGVTKRRYIQIDQPDLLIPIEWNSKTEKSGAKAETLRPFLALCQKYLALLGSPQTTSTIHVYMFISLSSELAVAASPLQYRLLKGQLHQHMSIKELQRQAPAIDWLDCLQAVFHPLSLSKDDHVLLHNLPYIVHMSQIINKWQNKPDISNSGPLHTYMLLNLLHTLMPAMDSRFSETSKAFSGALGNDDEEIPRWKHCVLAAERGFDSVLIHLLKNVTAHREAEKMTEDVFFLFKSKLHQLSWVDQNYSQLFTNKVNSLIPRLWTPIRTSGENELDLLFSQVNISSHNFFSNYIQLLTLWQKRRSKLLISPSEPIDVLSLTPFPLGNEVLVPMGMFIPPLFHPTYPRAYNYGAAGFLLAKDIFHLLLPEIHSYSDTVPAVAECLLAHYLRTTEKAGRSGVLTLSASQQQELWVQYSALEVALTAYHQSLIPHSDDTSLLGLSHTHLFLTSFSQMSCDSDPYQEFMPLDPAFLIAVICARSNLCPAMQCSVKNYHISPQSCGSFL</sequence>
<reference evidence="11 12" key="2">
    <citation type="submission" date="2017-04" db="EMBL/GenBank/DDBJ databases">
        <title>CpG methylation of centromeres and impact of large insertions on vertebrate speciation.</title>
        <authorList>
            <person name="Ichikawa K."/>
            <person name="Yoshimura J."/>
            <person name="Morishita S."/>
        </authorList>
    </citation>
    <scope>NUCLEOTIDE SEQUENCE</scope>
    <source>
        <strain evidence="11 12">HSOK</strain>
    </source>
</reference>
<evidence type="ECO:0000313" key="11">
    <source>
        <dbReference type="Ensembl" id="ENSORLP00015010770.1"/>
    </source>
</evidence>
<dbReference type="InterPro" id="IPR008753">
    <property type="entry name" value="Peptidase_M13_N"/>
</dbReference>
<accession>A0A3P9HST9</accession>
<evidence type="ECO:0000256" key="8">
    <source>
        <dbReference type="SAM" id="Phobius"/>
    </source>
</evidence>
<evidence type="ECO:0000256" key="2">
    <source>
        <dbReference type="ARBA" id="ARBA00022670"/>
    </source>
</evidence>
<dbReference type="SUPFAM" id="SSF55486">
    <property type="entry name" value="Metalloproteases ('zincins'), catalytic domain"/>
    <property type="match status" value="1"/>
</dbReference>
<keyword evidence="3" id="KW-0479">Metal-binding</keyword>
<feature type="region of interest" description="Disordered" evidence="7">
    <location>
        <begin position="158"/>
        <end position="183"/>
    </location>
</feature>